<feature type="repeat" description="PPR" evidence="2">
    <location>
        <begin position="208"/>
        <end position="242"/>
    </location>
</feature>
<gene>
    <name evidence="3" type="ORF">HPP92_019797</name>
</gene>
<dbReference type="InterPro" id="IPR046848">
    <property type="entry name" value="E_motif"/>
</dbReference>
<name>A0A835Q760_VANPL</name>
<organism evidence="3 4">
    <name type="scientific">Vanilla planifolia</name>
    <name type="common">Vanilla</name>
    <dbReference type="NCBI Taxonomy" id="51239"/>
    <lineage>
        <taxon>Eukaryota</taxon>
        <taxon>Viridiplantae</taxon>
        <taxon>Streptophyta</taxon>
        <taxon>Embryophyta</taxon>
        <taxon>Tracheophyta</taxon>
        <taxon>Spermatophyta</taxon>
        <taxon>Magnoliopsida</taxon>
        <taxon>Liliopsida</taxon>
        <taxon>Asparagales</taxon>
        <taxon>Orchidaceae</taxon>
        <taxon>Vanilloideae</taxon>
        <taxon>Vanilleae</taxon>
        <taxon>Vanilla</taxon>
    </lineage>
</organism>
<dbReference type="Gene3D" id="1.25.40.10">
    <property type="entry name" value="Tetratricopeptide repeat domain"/>
    <property type="match status" value="3"/>
</dbReference>
<dbReference type="EMBL" id="JADCNL010000010">
    <property type="protein sequence ID" value="KAG0463728.1"/>
    <property type="molecule type" value="Genomic_DNA"/>
</dbReference>
<dbReference type="Pfam" id="PF01535">
    <property type="entry name" value="PPR"/>
    <property type="match status" value="2"/>
</dbReference>
<accession>A0A835Q760</accession>
<feature type="repeat" description="PPR" evidence="2">
    <location>
        <begin position="344"/>
        <end position="378"/>
    </location>
</feature>
<dbReference type="FunFam" id="1.25.40.10:FF:000073">
    <property type="entry name" value="Pentatricopeptide repeat-containing protein chloroplastic"/>
    <property type="match status" value="1"/>
</dbReference>
<evidence type="ECO:0000256" key="2">
    <source>
        <dbReference type="PROSITE-ProRule" id="PRU00708"/>
    </source>
</evidence>
<dbReference type="InterPro" id="IPR046960">
    <property type="entry name" value="PPR_At4g14850-like_plant"/>
</dbReference>
<dbReference type="Pfam" id="PF13041">
    <property type="entry name" value="PPR_2"/>
    <property type="match status" value="2"/>
</dbReference>
<dbReference type="OrthoDB" id="191139at2759"/>
<dbReference type="AlphaFoldDB" id="A0A835Q760"/>
<comment type="caution">
    <text evidence="3">The sequence shown here is derived from an EMBL/GenBank/DDBJ whole genome shotgun (WGS) entry which is preliminary data.</text>
</comment>
<reference evidence="3 4" key="1">
    <citation type="journal article" date="2020" name="Nat. Food">
        <title>A phased Vanilla planifolia genome enables genetic improvement of flavour and production.</title>
        <authorList>
            <person name="Hasing T."/>
            <person name="Tang H."/>
            <person name="Brym M."/>
            <person name="Khazi F."/>
            <person name="Huang T."/>
            <person name="Chambers A.H."/>
        </authorList>
    </citation>
    <scope>NUCLEOTIDE SEQUENCE [LARGE SCALE GENOMIC DNA]</scope>
    <source>
        <tissue evidence="3">Leaf</tissue>
    </source>
</reference>
<dbReference type="FunFam" id="1.25.40.10:FF:000378">
    <property type="entry name" value="Pentatricopeptide repeat-containing protein mitochondrial"/>
    <property type="match status" value="1"/>
</dbReference>
<evidence type="ECO:0000313" key="4">
    <source>
        <dbReference type="Proteomes" id="UP000636800"/>
    </source>
</evidence>
<keyword evidence="4" id="KW-1185">Reference proteome</keyword>
<dbReference type="Proteomes" id="UP000636800">
    <property type="component" value="Chromosome 10"/>
</dbReference>
<keyword evidence="1" id="KW-0677">Repeat</keyword>
<dbReference type="InterPro" id="IPR011990">
    <property type="entry name" value="TPR-like_helical_dom_sf"/>
</dbReference>
<feature type="repeat" description="PPR" evidence="2">
    <location>
        <begin position="309"/>
        <end position="343"/>
    </location>
</feature>
<dbReference type="PROSITE" id="PS51375">
    <property type="entry name" value="PPR"/>
    <property type="match status" value="3"/>
</dbReference>
<dbReference type="InterPro" id="IPR002885">
    <property type="entry name" value="PPR_rpt"/>
</dbReference>
<sequence>MFTIFPQLSSLQSVFLLKPLSSVTQPLLRSGTTILVRYFSVKQKGILRALEILDFVSPNEVKVSDDQCHHRLIRDCMQNLNIDLPKPSNGIENHGIKHAMPVKHISHDFEFITAFSFWSPNLSKMDDPTLFAELFGRGIVPNEGTLSCWLSSCVERNLLGVGEQLHAVAVKINFSKSCLVGSSLISFYSKCHHLDRAYQVFLMMPVRNTITWTAIISCYAKHCEYETCINLFSLMRGSGIKPNDFTCATMLSTCRSSASLSLGGSFHCLELQMGFNSYTHVLNALISMYSKCGSMECARNIFDRMPFRDLISWNSMIFAYSQYGLATEAIHLLKEMDKHKIAPDRVSFLGAISSCRHAGHVKEAWDCFSLMLEHGIEPGSDHYSCIVDLLGKAGLLEEALNFINRMPVSPCAVIWGSLLSSSRVHGNVWLGIQAAENRLLLKPDCSSTYLQLANLYASICCWDQVSRVRKLMKERGIKPDPGYSWIEIGDKVHSFKSENKSDGQINEIIDVVNSLADHMLISN</sequence>
<dbReference type="GO" id="GO:0003723">
    <property type="term" value="F:RNA binding"/>
    <property type="evidence" value="ECO:0007669"/>
    <property type="project" value="InterPro"/>
</dbReference>
<dbReference type="PANTHER" id="PTHR47926">
    <property type="entry name" value="PENTATRICOPEPTIDE REPEAT-CONTAINING PROTEIN"/>
    <property type="match status" value="1"/>
</dbReference>
<dbReference type="Pfam" id="PF20431">
    <property type="entry name" value="E_motif"/>
    <property type="match status" value="1"/>
</dbReference>
<protein>
    <recommendedName>
        <fullName evidence="5">Pentatricopeptide repeat-containing protein</fullName>
    </recommendedName>
</protein>
<evidence type="ECO:0000313" key="3">
    <source>
        <dbReference type="EMBL" id="KAG0463728.1"/>
    </source>
</evidence>
<dbReference type="PANTHER" id="PTHR47926:SF438">
    <property type="entry name" value="PENTATRICOPEPTIDE REPEAT-CONTAINING PROTEIN"/>
    <property type="match status" value="1"/>
</dbReference>
<proteinExistence type="predicted"/>
<evidence type="ECO:0008006" key="5">
    <source>
        <dbReference type="Google" id="ProtNLM"/>
    </source>
</evidence>
<dbReference type="GO" id="GO:0009451">
    <property type="term" value="P:RNA modification"/>
    <property type="evidence" value="ECO:0007669"/>
    <property type="project" value="InterPro"/>
</dbReference>
<evidence type="ECO:0000256" key="1">
    <source>
        <dbReference type="ARBA" id="ARBA00022737"/>
    </source>
</evidence>
<dbReference type="NCBIfam" id="TIGR00756">
    <property type="entry name" value="PPR"/>
    <property type="match status" value="4"/>
</dbReference>